<organism evidence="5 6">
    <name type="scientific">Varanus komodoensis</name>
    <name type="common">Komodo dragon</name>
    <dbReference type="NCBI Taxonomy" id="61221"/>
    <lineage>
        <taxon>Eukaryota</taxon>
        <taxon>Metazoa</taxon>
        <taxon>Chordata</taxon>
        <taxon>Craniata</taxon>
        <taxon>Vertebrata</taxon>
        <taxon>Euteleostomi</taxon>
        <taxon>Lepidosauria</taxon>
        <taxon>Squamata</taxon>
        <taxon>Bifurcata</taxon>
        <taxon>Unidentata</taxon>
        <taxon>Episquamata</taxon>
        <taxon>Toxicofera</taxon>
        <taxon>Anguimorpha</taxon>
        <taxon>Paleoanguimorpha</taxon>
        <taxon>Varanoidea</taxon>
        <taxon>Varanidae</taxon>
        <taxon>Varanus</taxon>
    </lineage>
</organism>
<dbReference type="GO" id="GO:0030215">
    <property type="term" value="F:semaphorin receptor binding"/>
    <property type="evidence" value="ECO:0007669"/>
    <property type="project" value="InterPro"/>
</dbReference>
<dbReference type="SMART" id="SM00630">
    <property type="entry name" value="Sema"/>
    <property type="match status" value="1"/>
</dbReference>
<dbReference type="PROSITE" id="PS51004">
    <property type="entry name" value="SEMA"/>
    <property type="match status" value="1"/>
</dbReference>
<dbReference type="SUPFAM" id="SSF101912">
    <property type="entry name" value="Sema domain"/>
    <property type="match status" value="1"/>
</dbReference>
<dbReference type="Pfam" id="PF01403">
    <property type="entry name" value="Sema"/>
    <property type="match status" value="1"/>
</dbReference>
<dbReference type="GO" id="GO:2001224">
    <property type="term" value="P:positive regulation of neuron migration"/>
    <property type="evidence" value="ECO:0007669"/>
    <property type="project" value="TreeGrafter"/>
</dbReference>
<evidence type="ECO:0000313" key="5">
    <source>
        <dbReference type="Ensembl" id="ENSVKKP00000005869.1"/>
    </source>
</evidence>
<sequence>QSNQDAKENCRMHGENKEECYNFIKVLLKRNDETLFVCGTNAVTPFCRNYKISTLEPEEKVITGQGRCPYHKQDSNIALFADGNLYSATVSDYMGRDAVIYRSIGDSPKLRTFKDDSRWLKNPHFVHAVDYGNYIYFFFHEEAVEYSGLEKLFLPRVARVCKNDMGGNAEFLENEWTSFLKARLACSIPGDIPFHFNTLQAVTDVVKYHGQDVVIAVFTTPSSRIPASAVCAFSLPDIEKVFDGSFKEQKTPHSRWTPVPDSKVPVPRPGSCAGSGSLEGYASSHDIPRDTLHFLRKHTLMDKTVESFSHEPWHLRTNAKYWHVKIAVDNAAGPNGDHTVVFLGATDGWVTKFLARPEGNIFIESMKVYSYEKYPMITGHGSCGGQQRDAIVVDMKVDKPNEVLYVAFSHCIVRVPLGSCERHGPCKETLVKNLRVNNVSPLISACLTSRDPYCGWDCLNLLLDGAVVKPSNITQFMLQSIFSQLVLIIVSSNREILNMVISWS</sequence>
<feature type="region of interest" description="Disordered" evidence="3">
    <location>
        <begin position="249"/>
        <end position="268"/>
    </location>
</feature>
<dbReference type="GO" id="GO:0005886">
    <property type="term" value="C:plasma membrane"/>
    <property type="evidence" value="ECO:0007669"/>
    <property type="project" value="TreeGrafter"/>
</dbReference>
<evidence type="ECO:0000259" key="4">
    <source>
        <dbReference type="PROSITE" id="PS51004"/>
    </source>
</evidence>
<dbReference type="PANTHER" id="PTHR11036:SF12">
    <property type="entry name" value="SEMAPHORIN-6A"/>
    <property type="match status" value="1"/>
</dbReference>
<reference evidence="5" key="2">
    <citation type="submission" date="2025-09" db="UniProtKB">
        <authorList>
            <consortium name="Ensembl"/>
        </authorList>
    </citation>
    <scope>IDENTIFICATION</scope>
</reference>
<name>A0A8D2J398_VARKO</name>
<dbReference type="GO" id="GO:0045499">
    <property type="term" value="F:chemorepellent activity"/>
    <property type="evidence" value="ECO:0007669"/>
    <property type="project" value="TreeGrafter"/>
</dbReference>
<dbReference type="GO" id="GO:0071526">
    <property type="term" value="P:semaphorin-plexin signaling pathway"/>
    <property type="evidence" value="ECO:0007669"/>
    <property type="project" value="TreeGrafter"/>
</dbReference>
<dbReference type="OMA" id="GENKEEC"/>
<dbReference type="PANTHER" id="PTHR11036">
    <property type="entry name" value="SEMAPHORIN"/>
    <property type="match status" value="1"/>
</dbReference>
<evidence type="ECO:0000256" key="1">
    <source>
        <dbReference type="ARBA" id="ARBA00023180"/>
    </source>
</evidence>
<dbReference type="Proteomes" id="UP000694545">
    <property type="component" value="Unplaced"/>
</dbReference>
<evidence type="ECO:0000256" key="2">
    <source>
        <dbReference type="PROSITE-ProRule" id="PRU00352"/>
    </source>
</evidence>
<reference evidence="5" key="1">
    <citation type="submission" date="2025-08" db="UniProtKB">
        <authorList>
            <consortium name="Ensembl"/>
        </authorList>
    </citation>
    <scope>IDENTIFICATION</scope>
</reference>
<comment type="caution">
    <text evidence="2">Lacks conserved residue(s) required for the propagation of feature annotation.</text>
</comment>
<dbReference type="GO" id="GO:0007411">
    <property type="term" value="P:axon guidance"/>
    <property type="evidence" value="ECO:0007669"/>
    <property type="project" value="TreeGrafter"/>
</dbReference>
<evidence type="ECO:0000256" key="3">
    <source>
        <dbReference type="SAM" id="MobiDB-lite"/>
    </source>
</evidence>
<keyword evidence="6" id="KW-1185">Reference proteome</keyword>
<accession>A0A8D2J398</accession>
<dbReference type="InterPro" id="IPR015943">
    <property type="entry name" value="WD40/YVTN_repeat-like_dom_sf"/>
</dbReference>
<dbReference type="Ensembl" id="ENSVKKT00000006029.1">
    <property type="protein sequence ID" value="ENSVKKP00000005869.1"/>
    <property type="gene ID" value="ENSVKKG00000004282.1"/>
</dbReference>
<feature type="domain" description="Sema" evidence="4">
    <location>
        <begin position="1"/>
        <end position="417"/>
    </location>
</feature>
<dbReference type="SUPFAM" id="SSF103575">
    <property type="entry name" value="Plexin repeat"/>
    <property type="match status" value="1"/>
</dbReference>
<protein>
    <recommendedName>
        <fullName evidence="4">Sema domain-containing protein</fullName>
    </recommendedName>
</protein>
<dbReference type="Gene3D" id="2.130.10.10">
    <property type="entry name" value="YVTN repeat-like/Quinoprotein amine dehydrogenase"/>
    <property type="match status" value="1"/>
</dbReference>
<dbReference type="InterPro" id="IPR001627">
    <property type="entry name" value="Semap_dom"/>
</dbReference>
<dbReference type="GO" id="GO:0001755">
    <property type="term" value="P:neural crest cell migration"/>
    <property type="evidence" value="ECO:0007669"/>
    <property type="project" value="TreeGrafter"/>
</dbReference>
<dbReference type="AlphaFoldDB" id="A0A8D2J398"/>
<dbReference type="InterPro" id="IPR027231">
    <property type="entry name" value="Semaphorin"/>
</dbReference>
<dbReference type="InterPro" id="IPR036352">
    <property type="entry name" value="Semap_dom_sf"/>
</dbReference>
<evidence type="ECO:0000313" key="6">
    <source>
        <dbReference type="Proteomes" id="UP000694545"/>
    </source>
</evidence>
<keyword evidence="1" id="KW-0325">Glycoprotein</keyword>
<proteinExistence type="predicted"/>